<keyword evidence="1" id="KW-0808">Transferase</keyword>
<organism evidence="1 2">
    <name type="scientific">Teichococcus rhizosphaerae</name>
    <dbReference type="NCBI Taxonomy" id="1335062"/>
    <lineage>
        <taxon>Bacteria</taxon>
        <taxon>Pseudomonadati</taxon>
        <taxon>Pseudomonadota</taxon>
        <taxon>Alphaproteobacteria</taxon>
        <taxon>Acetobacterales</taxon>
        <taxon>Roseomonadaceae</taxon>
        <taxon>Roseomonas</taxon>
    </lineage>
</organism>
<dbReference type="Proteomes" id="UP000223527">
    <property type="component" value="Unassembled WGS sequence"/>
</dbReference>
<dbReference type="GO" id="GO:0016757">
    <property type="term" value="F:glycosyltransferase activity"/>
    <property type="evidence" value="ECO:0007669"/>
    <property type="project" value="UniProtKB-KW"/>
</dbReference>
<name>A0A2C7A7E7_9PROT</name>
<evidence type="ECO:0000313" key="1">
    <source>
        <dbReference type="EMBL" id="PHK93909.1"/>
    </source>
</evidence>
<dbReference type="InterPro" id="IPR012469">
    <property type="entry name" value="DUF1688"/>
</dbReference>
<sequence>MNEAPGSEVLALLRRPETIRARCHALLALAERDGLPHFTFHPARLPAAADYVAETIRQNYPDLRIPYHARWRHFAAGGVDRWGMLVARLAGEDAASVARRRFDLCVVSVLLDAGAGPGWRFTEPDGTRLGRSEGLGVASLHAFAAGLFSSDPADPLRVDADALAALDGAKLGRAFQHAPDNPLEGLEGRAALMRNLGAALRRAPALFGGTPPRPGGLFDHLRAQAGPEGLPAAAILAVLLEGLAPVWPARLSLEGENLGDVWHHPLAAPEGPAPGLVPFHKLSQWLSYSLAEVLEEAGLPVTGLDALTGLPEYRNGGLLLDLGVLALRDPALARQTLPAGHPAIVEWRALTVALLDRLAELVRARLGLDAAALPLARVLEGGSWAAGRRIARAMRADGAPPLTLASDGTVF</sequence>
<dbReference type="PANTHER" id="PTHR31687">
    <property type="match status" value="1"/>
</dbReference>
<dbReference type="Pfam" id="PF07958">
    <property type="entry name" value="DUF1688"/>
    <property type="match status" value="1"/>
</dbReference>
<dbReference type="RefSeq" id="WP_099096521.1">
    <property type="nucleotide sequence ID" value="NZ_PDNU01000034.1"/>
</dbReference>
<protein>
    <submittedName>
        <fullName evidence="1">Uracil phosphoribosyltransferase</fullName>
    </submittedName>
</protein>
<accession>A0A2C7A7E7</accession>
<keyword evidence="2" id="KW-1185">Reference proteome</keyword>
<keyword evidence="1" id="KW-0328">Glycosyltransferase</keyword>
<gene>
    <name evidence="1" type="ORF">CR162_15910</name>
</gene>
<dbReference type="EMBL" id="PDNU01000034">
    <property type="protein sequence ID" value="PHK93909.1"/>
    <property type="molecule type" value="Genomic_DNA"/>
</dbReference>
<dbReference type="OrthoDB" id="9779699at2"/>
<evidence type="ECO:0000313" key="2">
    <source>
        <dbReference type="Proteomes" id="UP000223527"/>
    </source>
</evidence>
<dbReference type="AlphaFoldDB" id="A0A2C7A7E7"/>
<reference evidence="1 2" key="1">
    <citation type="submission" date="2017-10" db="EMBL/GenBank/DDBJ databases">
        <authorList>
            <person name="Banno H."/>
            <person name="Chua N.-H."/>
        </authorList>
    </citation>
    <scope>NUCLEOTIDE SEQUENCE [LARGE SCALE GENOMIC DNA]</scope>
    <source>
        <strain evidence="1 2">YW11</strain>
    </source>
</reference>
<dbReference type="PANTHER" id="PTHR31687:SF3">
    <property type="entry name" value="PROTEIN URG3"/>
    <property type="match status" value="1"/>
</dbReference>
<proteinExistence type="predicted"/>
<comment type="caution">
    <text evidence="1">The sequence shown here is derived from an EMBL/GenBank/DDBJ whole genome shotgun (WGS) entry which is preliminary data.</text>
</comment>